<name>A0A438HUY6_VITVI</name>
<gene>
    <name evidence="1" type="ORF">CK203_038640</name>
</gene>
<evidence type="ECO:0000313" key="2">
    <source>
        <dbReference type="Proteomes" id="UP000288805"/>
    </source>
</evidence>
<protein>
    <recommendedName>
        <fullName evidence="3">Retrotransposon gag domain-containing protein</fullName>
    </recommendedName>
</protein>
<proteinExistence type="predicted"/>
<accession>A0A438HUY6</accession>
<dbReference type="AlphaFoldDB" id="A0A438HUY6"/>
<evidence type="ECO:0008006" key="3">
    <source>
        <dbReference type="Google" id="ProtNLM"/>
    </source>
</evidence>
<organism evidence="1 2">
    <name type="scientific">Vitis vinifera</name>
    <name type="common">Grape</name>
    <dbReference type="NCBI Taxonomy" id="29760"/>
    <lineage>
        <taxon>Eukaryota</taxon>
        <taxon>Viridiplantae</taxon>
        <taxon>Streptophyta</taxon>
        <taxon>Embryophyta</taxon>
        <taxon>Tracheophyta</taxon>
        <taxon>Spermatophyta</taxon>
        <taxon>Magnoliopsida</taxon>
        <taxon>eudicotyledons</taxon>
        <taxon>Gunneridae</taxon>
        <taxon>Pentapetalae</taxon>
        <taxon>rosids</taxon>
        <taxon>Vitales</taxon>
        <taxon>Vitaceae</taxon>
        <taxon>Viteae</taxon>
        <taxon>Vitis</taxon>
    </lineage>
</organism>
<comment type="caution">
    <text evidence="1">The sequence shown here is derived from an EMBL/GenBank/DDBJ whole genome shotgun (WGS) entry which is preliminary data.</text>
</comment>
<sequence>MGTNNERIEHLETGLGVVQEELQRMELGMIDKLHHLEEALNRLLNVLLANPESSNQGNYHQENQNGSRQIVSSKSAKLEFPRLSGDDPTEGFNRVEQFFDYQGTAENQKVPMAAYHLEGEANQWWQWLYKTLKEERHVISWGKFEEELWLSSDHQDAKTLMKLSQGSSNWEL</sequence>
<reference evidence="1 2" key="1">
    <citation type="journal article" date="2018" name="PLoS Genet.">
        <title>Population sequencing reveals clonal diversity and ancestral inbreeding in the grapevine cultivar Chardonnay.</title>
        <authorList>
            <person name="Roach M.J."/>
            <person name="Johnson D.L."/>
            <person name="Bohlmann J."/>
            <person name="van Vuuren H.J."/>
            <person name="Jones S.J."/>
            <person name="Pretorius I.S."/>
            <person name="Schmidt S.A."/>
            <person name="Borneman A.R."/>
        </authorList>
    </citation>
    <scope>NUCLEOTIDE SEQUENCE [LARGE SCALE GENOMIC DNA]</scope>
    <source>
        <strain evidence="2">cv. Chardonnay</strain>
        <tissue evidence="1">Leaf</tissue>
    </source>
</reference>
<evidence type="ECO:0000313" key="1">
    <source>
        <dbReference type="EMBL" id="RVW88248.1"/>
    </source>
</evidence>
<dbReference type="EMBL" id="QGNW01000175">
    <property type="protein sequence ID" value="RVW88248.1"/>
    <property type="molecule type" value="Genomic_DNA"/>
</dbReference>
<dbReference type="Proteomes" id="UP000288805">
    <property type="component" value="Unassembled WGS sequence"/>
</dbReference>